<gene>
    <name evidence="2" type="ORF">NQ317_017621</name>
</gene>
<keyword evidence="3" id="KW-1185">Reference proteome</keyword>
<protein>
    <submittedName>
        <fullName evidence="2">Uncharacterized protein</fullName>
    </submittedName>
</protein>
<reference evidence="2" key="1">
    <citation type="journal article" date="2023" name="Insect Mol. Biol.">
        <title>Genome sequencing provides insights into the evolution of gene families encoding plant cell wall-degrading enzymes in longhorned beetles.</title>
        <authorList>
            <person name="Shin N.R."/>
            <person name="Okamura Y."/>
            <person name="Kirsch R."/>
            <person name="Pauchet Y."/>
        </authorList>
    </citation>
    <scope>NUCLEOTIDE SEQUENCE</scope>
    <source>
        <strain evidence="2">MMC_N1</strain>
    </source>
</reference>
<proteinExistence type="predicted"/>
<dbReference type="Proteomes" id="UP001162164">
    <property type="component" value="Unassembled WGS sequence"/>
</dbReference>
<evidence type="ECO:0000313" key="2">
    <source>
        <dbReference type="EMBL" id="KAJ8964731.1"/>
    </source>
</evidence>
<evidence type="ECO:0000256" key="1">
    <source>
        <dbReference type="SAM" id="MobiDB-lite"/>
    </source>
</evidence>
<evidence type="ECO:0000313" key="3">
    <source>
        <dbReference type="Proteomes" id="UP001162164"/>
    </source>
</evidence>
<comment type="caution">
    <text evidence="2">The sequence shown here is derived from an EMBL/GenBank/DDBJ whole genome shotgun (WGS) entry which is preliminary data.</text>
</comment>
<feature type="region of interest" description="Disordered" evidence="1">
    <location>
        <begin position="1"/>
        <end position="26"/>
    </location>
</feature>
<accession>A0ABQ9IT25</accession>
<name>A0ABQ9IT25_9CUCU</name>
<sequence length="71" mass="7775">MRASKHGLSQDSGIGSSQRSRIGSRSDSCLDNHLLVETEKVVDDGKYIRLEDVSSSNVEKIIDINGGEKKK</sequence>
<feature type="compositionally biased region" description="Low complexity" evidence="1">
    <location>
        <begin position="9"/>
        <end position="26"/>
    </location>
</feature>
<dbReference type="EMBL" id="JAPWTJ010002733">
    <property type="protein sequence ID" value="KAJ8964731.1"/>
    <property type="molecule type" value="Genomic_DNA"/>
</dbReference>
<organism evidence="2 3">
    <name type="scientific">Molorchus minor</name>
    <dbReference type="NCBI Taxonomy" id="1323400"/>
    <lineage>
        <taxon>Eukaryota</taxon>
        <taxon>Metazoa</taxon>
        <taxon>Ecdysozoa</taxon>
        <taxon>Arthropoda</taxon>
        <taxon>Hexapoda</taxon>
        <taxon>Insecta</taxon>
        <taxon>Pterygota</taxon>
        <taxon>Neoptera</taxon>
        <taxon>Endopterygota</taxon>
        <taxon>Coleoptera</taxon>
        <taxon>Polyphaga</taxon>
        <taxon>Cucujiformia</taxon>
        <taxon>Chrysomeloidea</taxon>
        <taxon>Cerambycidae</taxon>
        <taxon>Lamiinae</taxon>
        <taxon>Monochamini</taxon>
        <taxon>Molorchus</taxon>
    </lineage>
</organism>